<reference evidence="1 2" key="1">
    <citation type="submission" date="2015-12" db="EMBL/GenBank/DDBJ databases">
        <title>Genome sequence of Streptomyces sp. G25.</title>
        <authorList>
            <person name="Poehlein A."/>
            <person name="Roettig A."/>
            <person name="Hiessl S."/>
            <person name="Hauschild P."/>
            <person name="Schauer J."/>
            <person name="Madkour M.H."/>
            <person name="Al-Ansari A.M."/>
            <person name="Almakishah N.H."/>
            <person name="Steinbuechel A."/>
            <person name="Daniel R."/>
        </authorList>
    </citation>
    <scope>NUCLEOTIDE SEQUENCE [LARGE SCALE GENOMIC DNA]</scope>
    <source>
        <strain evidence="2">G25(2015)</strain>
    </source>
</reference>
<dbReference type="SUPFAM" id="SSF53335">
    <property type="entry name" value="S-adenosyl-L-methionine-dependent methyltransferases"/>
    <property type="match status" value="1"/>
</dbReference>
<dbReference type="PATRIC" id="fig|1716141.3.peg.6975"/>
<sequence length="346" mass="37977">MSLSAPCPADPQSPFILPETSTMTMTSSQATTDQDGDLPRPSSLGEVPGWFWPLDQRLFAWFLGRETPQNPPGDLLEMGCYLGKSTIVMGAFLRPGEKMTVCDLFGADDGYTKEETKVFYQKTLNRRAFEANYLAFHETLPELVEARTDVLANVIAEDSCRFVHIDASHMYEDVRGDILTAKKALREDGIIVLDDYRTDHTPGVAAATWEAVLCHGLRPVMLSSNKLYGTWGDPAPLRDALLEELRTIPMCSPEIQHLAGHSVVRASREKIPAADLVTSRYAATGQGPHVAAPRKPASECVSSPAHALSSPMARTPKGRSLPRRIALDLLPPVVTRTLRRARRSGA</sequence>
<dbReference type="Pfam" id="PF13578">
    <property type="entry name" value="Methyltransf_24"/>
    <property type="match status" value="1"/>
</dbReference>
<protein>
    <recommendedName>
        <fullName evidence="3">Class I SAM-dependent methyltransferase</fullName>
    </recommendedName>
</protein>
<proteinExistence type="predicted"/>
<dbReference type="EMBL" id="LOHS01000158">
    <property type="protein sequence ID" value="OAH10101.1"/>
    <property type="molecule type" value="Genomic_DNA"/>
</dbReference>
<organism evidence="1 2">
    <name type="scientific">Streptomyces jeddahensis</name>
    <dbReference type="NCBI Taxonomy" id="1716141"/>
    <lineage>
        <taxon>Bacteria</taxon>
        <taxon>Bacillati</taxon>
        <taxon>Actinomycetota</taxon>
        <taxon>Actinomycetes</taxon>
        <taxon>Kitasatosporales</taxon>
        <taxon>Streptomycetaceae</taxon>
        <taxon>Streptomyces</taxon>
    </lineage>
</organism>
<dbReference type="STRING" id="1716141.STSP_66080"/>
<evidence type="ECO:0000313" key="2">
    <source>
        <dbReference type="Proteomes" id="UP000077381"/>
    </source>
</evidence>
<evidence type="ECO:0000313" key="1">
    <source>
        <dbReference type="EMBL" id="OAH10101.1"/>
    </source>
</evidence>
<dbReference type="Gene3D" id="3.40.50.150">
    <property type="entry name" value="Vaccinia Virus protein VP39"/>
    <property type="match status" value="1"/>
</dbReference>
<comment type="caution">
    <text evidence="1">The sequence shown here is derived from an EMBL/GenBank/DDBJ whole genome shotgun (WGS) entry which is preliminary data.</text>
</comment>
<gene>
    <name evidence="1" type="ORF">STSP_66080</name>
</gene>
<dbReference type="AlphaFoldDB" id="A0A177HGQ1"/>
<dbReference type="InterPro" id="IPR029063">
    <property type="entry name" value="SAM-dependent_MTases_sf"/>
</dbReference>
<keyword evidence="2" id="KW-1185">Reference proteome</keyword>
<evidence type="ECO:0008006" key="3">
    <source>
        <dbReference type="Google" id="ProtNLM"/>
    </source>
</evidence>
<name>A0A177HGQ1_9ACTN</name>
<dbReference type="Proteomes" id="UP000077381">
    <property type="component" value="Unassembled WGS sequence"/>
</dbReference>
<accession>A0A177HGQ1</accession>